<comment type="similarity">
    <text evidence="2">Belongs to the COA8 family.</text>
</comment>
<dbReference type="OrthoDB" id="6246201at2759"/>
<dbReference type="Proteomes" id="UP000887116">
    <property type="component" value="Unassembled WGS sequence"/>
</dbReference>
<sequence length="194" mass="23873">MYPLRNYALYRTLYPLRRTRNEQLCYPRFDENKVRNFGTFTPWFQNKRNNLYPGDPKLKPFPETDENIWVGPPHPVSNIRIKFFPNSAEQSKEEKDFYTQSRKTQEWNHEYWEAHNKDFQESRKLFIEQVSKEKNVSKDEVADSEEMAHFYEKFLKKNYSKHIRYNWDWYKKNFVLLYLAAKANLSKFVRIFKK</sequence>
<reference evidence="7" key="1">
    <citation type="submission" date="2020-07" db="EMBL/GenBank/DDBJ databases">
        <title>Multicomponent nature underlies the extraordinary mechanical properties of spider dragline silk.</title>
        <authorList>
            <person name="Kono N."/>
            <person name="Nakamura H."/>
            <person name="Mori M."/>
            <person name="Yoshida Y."/>
            <person name="Ohtoshi R."/>
            <person name="Malay A.D."/>
            <person name="Moran D.A.P."/>
            <person name="Tomita M."/>
            <person name="Numata K."/>
            <person name="Arakawa K."/>
        </authorList>
    </citation>
    <scope>NUCLEOTIDE SEQUENCE</scope>
</reference>
<evidence type="ECO:0000256" key="6">
    <source>
        <dbReference type="ARBA" id="ARBA00023136"/>
    </source>
</evidence>
<keyword evidence="3" id="KW-0999">Mitochondrion inner membrane</keyword>
<organism evidence="7 8">
    <name type="scientific">Trichonephila clavata</name>
    <name type="common">Joro spider</name>
    <name type="synonym">Nephila clavata</name>
    <dbReference type="NCBI Taxonomy" id="2740835"/>
    <lineage>
        <taxon>Eukaryota</taxon>
        <taxon>Metazoa</taxon>
        <taxon>Ecdysozoa</taxon>
        <taxon>Arthropoda</taxon>
        <taxon>Chelicerata</taxon>
        <taxon>Arachnida</taxon>
        <taxon>Araneae</taxon>
        <taxon>Araneomorphae</taxon>
        <taxon>Entelegynae</taxon>
        <taxon>Araneoidea</taxon>
        <taxon>Nephilidae</taxon>
        <taxon>Trichonephila</taxon>
    </lineage>
</organism>
<gene>
    <name evidence="7" type="primary">X975_17372</name>
    <name evidence="7" type="ORF">TNCT_31021</name>
</gene>
<name>A0A8X6LGM4_TRICU</name>
<comment type="caution">
    <text evidence="7">The sequence shown here is derived from an EMBL/GenBank/DDBJ whole genome shotgun (WGS) entry which is preliminary data.</text>
</comment>
<protein>
    <submittedName>
        <fullName evidence="7">Apoptogenic protein 1, mitochondrial</fullName>
    </submittedName>
</protein>
<evidence type="ECO:0000256" key="4">
    <source>
        <dbReference type="ARBA" id="ARBA00022946"/>
    </source>
</evidence>
<dbReference type="AlphaFoldDB" id="A0A8X6LGM4"/>
<dbReference type="PANTHER" id="PTHR31107">
    <property type="entry name" value="APOPTOGENIC PROTEIN 1, MITOCHONDRIAL"/>
    <property type="match status" value="1"/>
</dbReference>
<dbReference type="InterPro" id="IPR018796">
    <property type="entry name" value="COA8"/>
</dbReference>
<keyword evidence="6" id="KW-0472">Membrane</keyword>
<keyword evidence="8" id="KW-1185">Reference proteome</keyword>
<dbReference type="PANTHER" id="PTHR31107:SF2">
    <property type="entry name" value="CYTOCHROME C OXIDASE ASSEMBLY FACTOR 8"/>
    <property type="match status" value="1"/>
</dbReference>
<evidence type="ECO:0000256" key="5">
    <source>
        <dbReference type="ARBA" id="ARBA00023128"/>
    </source>
</evidence>
<proteinExistence type="inferred from homology"/>
<comment type="subcellular location">
    <subcellularLocation>
        <location evidence="1">Mitochondrion inner membrane</location>
        <topology evidence="1">Peripheral membrane protein</topology>
        <orientation evidence="1">Matrix side</orientation>
    </subcellularLocation>
</comment>
<keyword evidence="5" id="KW-0496">Mitochondrion</keyword>
<dbReference type="Pfam" id="PF10231">
    <property type="entry name" value="COA8"/>
    <property type="match status" value="1"/>
</dbReference>
<evidence type="ECO:0000313" key="7">
    <source>
        <dbReference type="EMBL" id="GFR09130.1"/>
    </source>
</evidence>
<evidence type="ECO:0000313" key="8">
    <source>
        <dbReference type="Proteomes" id="UP000887116"/>
    </source>
</evidence>
<evidence type="ECO:0000256" key="3">
    <source>
        <dbReference type="ARBA" id="ARBA00022792"/>
    </source>
</evidence>
<dbReference type="EMBL" id="BMAO01016506">
    <property type="protein sequence ID" value="GFR09130.1"/>
    <property type="molecule type" value="Genomic_DNA"/>
</dbReference>
<evidence type="ECO:0000256" key="1">
    <source>
        <dbReference type="ARBA" id="ARBA00004443"/>
    </source>
</evidence>
<accession>A0A8X6LGM4</accession>
<keyword evidence="4" id="KW-0809">Transit peptide</keyword>
<dbReference type="GO" id="GO:0097193">
    <property type="term" value="P:intrinsic apoptotic signaling pathway"/>
    <property type="evidence" value="ECO:0007669"/>
    <property type="project" value="InterPro"/>
</dbReference>
<dbReference type="GO" id="GO:0005743">
    <property type="term" value="C:mitochondrial inner membrane"/>
    <property type="evidence" value="ECO:0007669"/>
    <property type="project" value="UniProtKB-SubCell"/>
</dbReference>
<evidence type="ECO:0000256" key="2">
    <source>
        <dbReference type="ARBA" id="ARBA00005453"/>
    </source>
</evidence>